<accession>A0A0X8VC59</accession>
<proteinExistence type="inferred from homology"/>
<dbReference type="RefSeq" id="WP_066047656.1">
    <property type="nucleotide sequence ID" value="NZ_CP014223.1"/>
</dbReference>
<dbReference type="PROSITE" id="PS00783">
    <property type="entry name" value="RIBOSOMAL_L13"/>
    <property type="match status" value="1"/>
</dbReference>
<evidence type="ECO:0000256" key="3">
    <source>
        <dbReference type="ARBA" id="ARBA00023274"/>
    </source>
</evidence>
<keyword evidence="10" id="KW-1185">Reference proteome</keyword>
<dbReference type="InterPro" id="IPR005823">
    <property type="entry name" value="Ribosomal_uL13_bac-type"/>
</dbReference>
<evidence type="ECO:0000313" key="11">
    <source>
        <dbReference type="Proteomes" id="UP000184204"/>
    </source>
</evidence>
<reference evidence="10" key="2">
    <citation type="submission" date="2016-01" db="EMBL/GenBank/DDBJ databases">
        <authorList>
            <person name="Poehlein A."/>
            <person name="Schlien K."/>
            <person name="Gottschalk G."/>
            <person name="Buckel W."/>
            <person name="Daniel R."/>
        </authorList>
    </citation>
    <scope>NUCLEOTIDE SEQUENCE [LARGE SCALE GENOMIC DNA]</scope>
    <source>
        <strain evidence="10">X2</strain>
    </source>
</reference>
<dbReference type="InterPro" id="IPR023563">
    <property type="entry name" value="Ribosomal_uL13_CS"/>
</dbReference>
<dbReference type="InterPro" id="IPR036899">
    <property type="entry name" value="Ribosomal_uL13_sf"/>
</dbReference>
<dbReference type="GO" id="GO:0017148">
    <property type="term" value="P:negative regulation of translation"/>
    <property type="evidence" value="ECO:0007669"/>
    <property type="project" value="TreeGrafter"/>
</dbReference>
<dbReference type="InterPro" id="IPR005822">
    <property type="entry name" value="Ribosomal_uL13"/>
</dbReference>
<evidence type="ECO:0000256" key="5">
    <source>
        <dbReference type="HAMAP-Rule" id="MF_01366"/>
    </source>
</evidence>
<dbReference type="Proteomes" id="UP000068026">
    <property type="component" value="Chromosome"/>
</dbReference>
<reference evidence="9" key="3">
    <citation type="submission" date="2016-11" db="EMBL/GenBank/DDBJ databases">
        <authorList>
            <person name="Varghese N."/>
            <person name="Submissions S."/>
        </authorList>
    </citation>
    <scope>NUCLEOTIDE SEQUENCE</scope>
    <source>
        <strain evidence="9">DSM 1682</strain>
    </source>
</reference>
<evidence type="ECO:0000256" key="7">
    <source>
        <dbReference type="RuleBase" id="RU003878"/>
    </source>
</evidence>
<dbReference type="Proteomes" id="UP000184204">
    <property type="component" value="Unassembled WGS sequence"/>
</dbReference>
<dbReference type="EMBL" id="FQUA01000017">
    <property type="protein sequence ID" value="SHF09919.1"/>
    <property type="molecule type" value="Genomic_DNA"/>
</dbReference>
<dbReference type="Gene3D" id="3.90.1180.10">
    <property type="entry name" value="Ribosomal protein L13"/>
    <property type="match status" value="1"/>
</dbReference>
<dbReference type="KEGG" id="cpro:CPRO_05760"/>
<evidence type="ECO:0000313" key="9">
    <source>
        <dbReference type="EMBL" id="SHF09919.1"/>
    </source>
</evidence>
<comment type="subunit">
    <text evidence="5">Part of the 50S ribosomal subunit.</text>
</comment>
<keyword evidence="2 5" id="KW-0689">Ribosomal protein</keyword>
<dbReference type="FunFam" id="3.90.1180.10:FF:000001">
    <property type="entry name" value="50S ribosomal protein L13"/>
    <property type="match status" value="1"/>
</dbReference>
<dbReference type="HAMAP" id="MF_01366">
    <property type="entry name" value="Ribosomal_uL13"/>
    <property type="match status" value="1"/>
</dbReference>
<dbReference type="GO" id="GO:0022625">
    <property type="term" value="C:cytosolic large ribosomal subunit"/>
    <property type="evidence" value="ECO:0007669"/>
    <property type="project" value="TreeGrafter"/>
</dbReference>
<dbReference type="AlphaFoldDB" id="A0A0X8VC59"/>
<dbReference type="PIRSF" id="PIRSF002181">
    <property type="entry name" value="Ribosomal_L13"/>
    <property type="match status" value="1"/>
</dbReference>
<evidence type="ECO:0000256" key="6">
    <source>
        <dbReference type="RuleBase" id="RU003877"/>
    </source>
</evidence>
<protein>
    <recommendedName>
        <fullName evidence="4 5">Large ribosomal subunit protein uL13</fullName>
    </recommendedName>
</protein>
<reference evidence="11" key="4">
    <citation type="submission" date="2016-11" db="EMBL/GenBank/DDBJ databases">
        <authorList>
            <person name="Jaros S."/>
            <person name="Januszkiewicz K."/>
            <person name="Wedrychowicz H."/>
        </authorList>
    </citation>
    <scope>NUCLEOTIDE SEQUENCE [LARGE SCALE GENOMIC DNA]</scope>
    <source>
        <strain evidence="11">DSM 1682</strain>
    </source>
</reference>
<dbReference type="CDD" id="cd00392">
    <property type="entry name" value="Ribosomal_L13"/>
    <property type="match status" value="1"/>
</dbReference>
<comment type="similarity">
    <text evidence="1 5 6">Belongs to the universal ribosomal protein uL13 family.</text>
</comment>
<evidence type="ECO:0000256" key="2">
    <source>
        <dbReference type="ARBA" id="ARBA00022980"/>
    </source>
</evidence>
<reference evidence="8 10" key="1">
    <citation type="journal article" date="2016" name="Genome Announc.">
        <title>Complete Genome Sequence of the Amino Acid-Fermenting Clostridium propionicum X2 (DSM 1682).</title>
        <authorList>
            <person name="Poehlein A."/>
            <person name="Schlien K."/>
            <person name="Chowdhury N.P."/>
            <person name="Gottschalk G."/>
            <person name="Buckel W."/>
            <person name="Daniel R."/>
        </authorList>
    </citation>
    <scope>NUCLEOTIDE SEQUENCE [LARGE SCALE GENOMIC DNA]</scope>
    <source>
        <strain evidence="8 10">X2</strain>
    </source>
</reference>
<dbReference type="GO" id="GO:0006412">
    <property type="term" value="P:translation"/>
    <property type="evidence" value="ECO:0007669"/>
    <property type="project" value="UniProtKB-UniRule"/>
</dbReference>
<evidence type="ECO:0000256" key="1">
    <source>
        <dbReference type="ARBA" id="ARBA00006227"/>
    </source>
</evidence>
<dbReference type="SUPFAM" id="SSF52161">
    <property type="entry name" value="Ribosomal protein L13"/>
    <property type="match status" value="1"/>
</dbReference>
<dbReference type="EMBL" id="CP014223">
    <property type="protein sequence ID" value="AMJ40179.1"/>
    <property type="molecule type" value="Genomic_DNA"/>
</dbReference>
<dbReference type="GO" id="GO:0003735">
    <property type="term" value="F:structural constituent of ribosome"/>
    <property type="evidence" value="ECO:0007669"/>
    <property type="project" value="InterPro"/>
</dbReference>
<dbReference type="PANTHER" id="PTHR11545">
    <property type="entry name" value="RIBOSOMAL PROTEIN L13"/>
    <property type="match status" value="1"/>
</dbReference>
<keyword evidence="3 5" id="KW-0687">Ribonucleoprotein</keyword>
<dbReference type="PANTHER" id="PTHR11545:SF2">
    <property type="entry name" value="LARGE RIBOSOMAL SUBUNIT PROTEIN UL13M"/>
    <property type="match status" value="1"/>
</dbReference>
<sequence>MRTTYIAKESDVVKKWYVIDAADMTLGRISTEIANILRGKNKPQYAPNVDMGDYVVVINAEKVAVTGKKLEQKVYHHHSGYTGGLKTTRLDKMLDTHPERVIEHAVKGMLPKNALGRKMFGKLHVYAGAEHPHAAQKPEKLEIKF</sequence>
<comment type="function">
    <text evidence="5 7">This protein is one of the early assembly proteins of the 50S ribosomal subunit, although it is not seen to bind rRNA by itself. It is important during the early stages of 50S assembly.</text>
</comment>
<dbReference type="GO" id="GO:0003729">
    <property type="term" value="F:mRNA binding"/>
    <property type="evidence" value="ECO:0007669"/>
    <property type="project" value="UniProtKB-ARBA"/>
</dbReference>
<organism evidence="9 11">
    <name type="scientific">Anaerotignum propionicum DSM 1682</name>
    <dbReference type="NCBI Taxonomy" id="991789"/>
    <lineage>
        <taxon>Bacteria</taxon>
        <taxon>Bacillati</taxon>
        <taxon>Bacillota</taxon>
        <taxon>Clostridia</taxon>
        <taxon>Lachnospirales</taxon>
        <taxon>Anaerotignaceae</taxon>
        <taxon>Anaerotignum</taxon>
    </lineage>
</organism>
<dbReference type="Pfam" id="PF00572">
    <property type="entry name" value="Ribosomal_L13"/>
    <property type="match status" value="1"/>
</dbReference>
<evidence type="ECO:0000256" key="4">
    <source>
        <dbReference type="ARBA" id="ARBA00035201"/>
    </source>
</evidence>
<dbReference type="NCBIfam" id="TIGR01066">
    <property type="entry name" value="rplM_bact"/>
    <property type="match status" value="1"/>
</dbReference>
<evidence type="ECO:0000313" key="8">
    <source>
        <dbReference type="EMBL" id="AMJ40179.1"/>
    </source>
</evidence>
<name>A0A0X8VC59_ANAPI</name>
<dbReference type="OrthoDB" id="9801330at2"/>
<gene>
    <name evidence="5 7 8" type="primary">rplM</name>
    <name evidence="8" type="ORF">CPRO_05760</name>
    <name evidence="9" type="ORF">SAMN02745151_02771</name>
</gene>
<evidence type="ECO:0000313" key="10">
    <source>
        <dbReference type="Proteomes" id="UP000068026"/>
    </source>
</evidence>